<keyword evidence="5" id="KW-1185">Reference proteome</keyword>
<evidence type="ECO:0000256" key="1">
    <source>
        <dbReference type="ARBA" id="ARBA00007644"/>
    </source>
</evidence>
<proteinExistence type="inferred from homology"/>
<feature type="non-terminal residue" evidence="3">
    <location>
        <position position="1"/>
    </location>
</feature>
<evidence type="ECO:0000313" key="4">
    <source>
        <dbReference type="EMBL" id="GBG08058.1"/>
    </source>
</evidence>
<dbReference type="Proteomes" id="UP000245202">
    <property type="component" value="Unassembled WGS sequence"/>
</dbReference>
<comment type="similarity">
    <text evidence="1">Belongs to the manganese catalase family.</text>
</comment>
<evidence type="ECO:0000256" key="2">
    <source>
        <dbReference type="PIRSR" id="PIRSR607760-1"/>
    </source>
</evidence>
<keyword evidence="2" id="KW-0479">Metal-binding</keyword>
<sequence>EEKARATYQWLIDLTDDVDLQDSLKFLREREIVHSLRFREAVEILKEERDRKIFF</sequence>
<dbReference type="InterPro" id="IPR009078">
    <property type="entry name" value="Ferritin-like_SF"/>
</dbReference>
<dbReference type="EMBL" id="BDQX01000132">
    <property type="protein sequence ID" value="GBG08058.1"/>
    <property type="molecule type" value="Genomic_DNA"/>
</dbReference>
<dbReference type="AlphaFoldDB" id="A0A2R5EKY2"/>
<gene>
    <name evidence="3" type="ORF">PAT3040_01755</name>
    <name evidence="4" type="ORF">PAT3040_02625</name>
</gene>
<comment type="caution">
    <text evidence="3">The sequence shown here is derived from an EMBL/GenBank/DDBJ whole genome shotgun (WGS) entry which is preliminary data.</text>
</comment>
<evidence type="ECO:0000313" key="5">
    <source>
        <dbReference type="Proteomes" id="UP000245202"/>
    </source>
</evidence>
<feature type="binding site" evidence="2">
    <location>
        <position position="34"/>
    </location>
    <ligand>
        <name>Mn(2+)</name>
        <dbReference type="ChEBI" id="CHEBI:29035"/>
        <label>1</label>
    </ligand>
</feature>
<organism evidence="3 5">
    <name type="scientific">Paenibacillus agaridevorans</name>
    <dbReference type="NCBI Taxonomy" id="171404"/>
    <lineage>
        <taxon>Bacteria</taxon>
        <taxon>Bacillati</taxon>
        <taxon>Bacillota</taxon>
        <taxon>Bacilli</taxon>
        <taxon>Bacillales</taxon>
        <taxon>Paenibacillaceae</taxon>
        <taxon>Paenibacillus</taxon>
    </lineage>
</organism>
<dbReference type="RefSeq" id="WP_181376515.1">
    <property type="nucleotide sequence ID" value="NZ_BDQX01000082.1"/>
</dbReference>
<keyword evidence="2" id="KW-0464">Manganese</keyword>
<comment type="cofactor">
    <cofactor evidence="2">
        <name>Mn(2+)</name>
        <dbReference type="ChEBI" id="CHEBI:29035"/>
    </cofactor>
    <text evidence="2">Binds 2 manganese ions per subunit.</text>
</comment>
<dbReference type="SUPFAM" id="SSF47240">
    <property type="entry name" value="Ferritin-like"/>
    <property type="match status" value="1"/>
</dbReference>
<dbReference type="Gene3D" id="1.20.1260.10">
    <property type="match status" value="1"/>
</dbReference>
<evidence type="ECO:0000313" key="3">
    <source>
        <dbReference type="EMBL" id="GBG07207.1"/>
    </source>
</evidence>
<feature type="binding site" evidence="2">
    <location>
        <position position="1"/>
    </location>
    <ligand>
        <name>Mn(2+)</name>
        <dbReference type="ChEBI" id="CHEBI:29035"/>
        <label>1</label>
    </ligand>
</feature>
<accession>A0A2R5EKY2</accession>
<dbReference type="GO" id="GO:0046872">
    <property type="term" value="F:metal ion binding"/>
    <property type="evidence" value="ECO:0007669"/>
    <property type="project" value="UniProtKB-KW"/>
</dbReference>
<dbReference type="Pfam" id="PF05067">
    <property type="entry name" value="Mn_catalase"/>
    <property type="match status" value="1"/>
</dbReference>
<dbReference type="InterPro" id="IPR012347">
    <property type="entry name" value="Ferritin-like"/>
</dbReference>
<dbReference type="EMBL" id="BDQX01000082">
    <property type="protein sequence ID" value="GBG07207.1"/>
    <property type="molecule type" value="Genomic_DNA"/>
</dbReference>
<name>A0A2R5EKY2_9BACL</name>
<dbReference type="InterPro" id="IPR007760">
    <property type="entry name" value="Mn_catalase"/>
</dbReference>
<protein>
    <submittedName>
        <fullName evidence="3">Putative spore coat peptide assembly protein CotJC</fullName>
    </submittedName>
</protein>
<reference evidence="3 5" key="1">
    <citation type="submission" date="2017-08" db="EMBL/GenBank/DDBJ databases">
        <title>Substantial Increase in Enzyme Production by Combined Drug-Resistance Mutations in Paenibacillus agaridevorans.</title>
        <authorList>
            <person name="Tanaka Y."/>
            <person name="Funane K."/>
            <person name="Hosaka T."/>
            <person name="Shiwa Y."/>
            <person name="Fujita N."/>
            <person name="Miyazaki T."/>
            <person name="Yoshikawa H."/>
            <person name="Murakami K."/>
            <person name="Kasahara K."/>
            <person name="Inaoka T."/>
            <person name="Hiraga Y."/>
            <person name="Ochi K."/>
        </authorList>
    </citation>
    <scope>NUCLEOTIDE SEQUENCE [LARGE SCALE GENOMIC DNA]</scope>
    <source>
        <strain evidence="3 5">T-3040</strain>
    </source>
</reference>